<accession>A0ABP9VY51</accession>
<name>A0ABP9VY51_9BACT</name>
<dbReference type="Proteomes" id="UP001416858">
    <property type="component" value="Unassembled WGS sequence"/>
</dbReference>
<protein>
    <submittedName>
        <fullName evidence="1">Uncharacterized protein</fullName>
    </submittedName>
</protein>
<proteinExistence type="predicted"/>
<sequence length="59" mass="6411">MSTDSRPWLLPVVALRLVGLDGAVNSDGRSAGYQVSRSQIFLPLPIFLPNLWLHGANPP</sequence>
<keyword evidence="2" id="KW-1185">Reference proteome</keyword>
<gene>
    <name evidence="1" type="ORF">Rcae01_05575</name>
</gene>
<organism evidence="1 2">
    <name type="scientific">Novipirellula caenicola</name>
    <dbReference type="NCBI Taxonomy" id="1536901"/>
    <lineage>
        <taxon>Bacteria</taxon>
        <taxon>Pseudomonadati</taxon>
        <taxon>Planctomycetota</taxon>
        <taxon>Planctomycetia</taxon>
        <taxon>Pirellulales</taxon>
        <taxon>Pirellulaceae</taxon>
        <taxon>Novipirellula</taxon>
    </lineage>
</organism>
<comment type="caution">
    <text evidence="1">The sequence shown here is derived from an EMBL/GenBank/DDBJ whole genome shotgun (WGS) entry which is preliminary data.</text>
</comment>
<evidence type="ECO:0000313" key="1">
    <source>
        <dbReference type="EMBL" id="GAA5510069.1"/>
    </source>
</evidence>
<evidence type="ECO:0000313" key="2">
    <source>
        <dbReference type="Proteomes" id="UP001416858"/>
    </source>
</evidence>
<reference evidence="1 2" key="1">
    <citation type="submission" date="2024-02" db="EMBL/GenBank/DDBJ databases">
        <title>Rhodopirellula caenicola NBRC 110016.</title>
        <authorList>
            <person name="Ichikawa N."/>
            <person name="Katano-Makiyama Y."/>
            <person name="Hidaka K."/>
        </authorList>
    </citation>
    <scope>NUCLEOTIDE SEQUENCE [LARGE SCALE GENOMIC DNA]</scope>
    <source>
        <strain evidence="1 2">NBRC 110016</strain>
    </source>
</reference>
<dbReference type="EMBL" id="BAABRO010000018">
    <property type="protein sequence ID" value="GAA5510069.1"/>
    <property type="molecule type" value="Genomic_DNA"/>
</dbReference>